<comment type="caution">
    <text evidence="1">The sequence shown here is derived from an EMBL/GenBank/DDBJ whole genome shotgun (WGS) entry which is preliminary data.</text>
</comment>
<dbReference type="EMBL" id="BLLF01000279">
    <property type="protein sequence ID" value="GFH09992.1"/>
    <property type="molecule type" value="Genomic_DNA"/>
</dbReference>
<keyword evidence="2" id="KW-1185">Reference proteome</keyword>
<protein>
    <submittedName>
        <fullName evidence="1">Uncharacterized protein</fullName>
    </submittedName>
</protein>
<evidence type="ECO:0000313" key="2">
    <source>
        <dbReference type="Proteomes" id="UP000485058"/>
    </source>
</evidence>
<evidence type="ECO:0000313" key="1">
    <source>
        <dbReference type="EMBL" id="GFH09992.1"/>
    </source>
</evidence>
<proteinExistence type="predicted"/>
<dbReference type="AlphaFoldDB" id="A0A699Z3K3"/>
<accession>A0A699Z3K3</accession>
<sequence length="265" mass="29210">MTRRRSSRLGARLGINVMPKVLLFWLGKIDISGGTGSMVEVGVQMRTDTIREASIVSRKMINLKPSKVFLSQTPQCPASSEQLHLQRNDGEVAPACADRQRRTGLKEAGGEGGGEGARQTHAPHFLRHPAESRADGIPFYPCSAVILIPLRPSTKVKPAPQPGRWLDRDCNAALNMQRIGESRWRPLELCYRPERGALPAKGKEYPGLGYKRLRDKPPKAQQQQPDGAQQCVCPPPPFLSCHQLTLVHVLSCQLYTIALKGQAIV</sequence>
<organism evidence="1 2">
    <name type="scientific">Haematococcus lacustris</name>
    <name type="common">Green alga</name>
    <name type="synonym">Haematococcus pluvialis</name>
    <dbReference type="NCBI Taxonomy" id="44745"/>
    <lineage>
        <taxon>Eukaryota</taxon>
        <taxon>Viridiplantae</taxon>
        <taxon>Chlorophyta</taxon>
        <taxon>core chlorophytes</taxon>
        <taxon>Chlorophyceae</taxon>
        <taxon>CS clade</taxon>
        <taxon>Chlamydomonadales</taxon>
        <taxon>Haematococcaceae</taxon>
        <taxon>Haematococcus</taxon>
    </lineage>
</organism>
<name>A0A699Z3K3_HAELA</name>
<dbReference type="Proteomes" id="UP000485058">
    <property type="component" value="Unassembled WGS sequence"/>
</dbReference>
<reference evidence="1 2" key="1">
    <citation type="submission" date="2020-02" db="EMBL/GenBank/DDBJ databases">
        <title>Draft genome sequence of Haematococcus lacustris strain NIES-144.</title>
        <authorList>
            <person name="Morimoto D."/>
            <person name="Nakagawa S."/>
            <person name="Yoshida T."/>
            <person name="Sawayama S."/>
        </authorList>
    </citation>
    <scope>NUCLEOTIDE SEQUENCE [LARGE SCALE GENOMIC DNA]</scope>
    <source>
        <strain evidence="1 2">NIES-144</strain>
    </source>
</reference>
<gene>
    <name evidence="1" type="ORF">HaLaN_05229</name>
</gene>